<accession>A0AAD6G5R0</accession>
<reference evidence="2" key="2">
    <citation type="journal article" date="2023" name="IMA Fungus">
        <title>Comparative genomic study of the Penicillium genus elucidates a diverse pangenome and 15 lateral gene transfer events.</title>
        <authorList>
            <person name="Petersen C."/>
            <person name="Sorensen T."/>
            <person name="Nielsen M.R."/>
            <person name="Sondergaard T.E."/>
            <person name="Sorensen J.L."/>
            <person name="Fitzpatrick D.A."/>
            <person name="Frisvad J.C."/>
            <person name="Nielsen K.L."/>
        </authorList>
    </citation>
    <scope>NUCLEOTIDE SEQUENCE</scope>
    <source>
        <strain evidence="2">IBT 16125</strain>
    </source>
</reference>
<feature type="region of interest" description="Disordered" evidence="1">
    <location>
        <begin position="1"/>
        <end position="70"/>
    </location>
</feature>
<organism evidence="2 3">
    <name type="scientific">Penicillium daleae</name>
    <dbReference type="NCBI Taxonomy" id="63821"/>
    <lineage>
        <taxon>Eukaryota</taxon>
        <taxon>Fungi</taxon>
        <taxon>Dikarya</taxon>
        <taxon>Ascomycota</taxon>
        <taxon>Pezizomycotina</taxon>
        <taxon>Eurotiomycetes</taxon>
        <taxon>Eurotiomycetidae</taxon>
        <taxon>Eurotiales</taxon>
        <taxon>Aspergillaceae</taxon>
        <taxon>Penicillium</taxon>
    </lineage>
</organism>
<name>A0AAD6G5R0_9EURO</name>
<evidence type="ECO:0000313" key="3">
    <source>
        <dbReference type="Proteomes" id="UP001213681"/>
    </source>
</evidence>
<proteinExistence type="predicted"/>
<dbReference type="RefSeq" id="XP_056768441.1">
    <property type="nucleotide sequence ID" value="XM_056907714.1"/>
</dbReference>
<feature type="compositionally biased region" description="Polar residues" evidence="1">
    <location>
        <begin position="58"/>
        <end position="70"/>
    </location>
</feature>
<evidence type="ECO:0000313" key="2">
    <source>
        <dbReference type="EMBL" id="KAJ5456068.1"/>
    </source>
</evidence>
<protein>
    <submittedName>
        <fullName evidence="2">Uncharacterized protein</fullName>
    </submittedName>
</protein>
<feature type="compositionally biased region" description="Polar residues" evidence="1">
    <location>
        <begin position="7"/>
        <end position="51"/>
    </location>
</feature>
<dbReference type="Proteomes" id="UP001213681">
    <property type="component" value="Unassembled WGS sequence"/>
</dbReference>
<reference evidence="2" key="1">
    <citation type="submission" date="2022-12" db="EMBL/GenBank/DDBJ databases">
        <authorList>
            <person name="Petersen C."/>
        </authorList>
    </citation>
    <scope>NUCLEOTIDE SEQUENCE</scope>
    <source>
        <strain evidence="2">IBT 16125</strain>
    </source>
</reference>
<dbReference type="AlphaFoldDB" id="A0AAD6G5R0"/>
<dbReference type="EMBL" id="JAPVEA010000004">
    <property type="protein sequence ID" value="KAJ5456068.1"/>
    <property type="molecule type" value="Genomic_DNA"/>
</dbReference>
<evidence type="ECO:0000256" key="1">
    <source>
        <dbReference type="SAM" id="MobiDB-lite"/>
    </source>
</evidence>
<keyword evidence="3" id="KW-1185">Reference proteome</keyword>
<sequence>MYPPTWANPTPSNGPTTGQPGQAPESQSTSHAITSGAENDSTTFQAPNQTAAAPPLDPSQQQPSTNMATASVPQIQNSHQTFNMQGISETSIPQAAGGQKRVIAVRPRKTRRAVQPGFTSTGEKILFIQSVGRYARFVVTDTEGNIRLVSGSQPAIDLANSAGVPHTLQDPAEIQKLRGLVRRGGGEYGLEFVAIGEWDIGNTRLPFIVVGFYYENENGRREEAISRSSLIKILGTREGEKLIVESIVGHPDLSLREALEAQIAPRKQEVSSNNAPQLLLQGEQSQPWWFQTPQHSGSHTAFKVAPAQQAPYPNHFQQFASQQSLRPISLQYQQPFPSQFQPGPFAMPPQPILNSSMMKPRANSPTTSMMSEEL</sequence>
<comment type="caution">
    <text evidence="2">The sequence shown here is derived from an EMBL/GenBank/DDBJ whole genome shotgun (WGS) entry which is preliminary data.</text>
</comment>
<dbReference type="GeneID" id="81597957"/>
<gene>
    <name evidence="2" type="ORF">N7458_004332</name>
</gene>